<evidence type="ECO:0000313" key="2">
    <source>
        <dbReference type="EMBL" id="KAE8309309.1"/>
    </source>
</evidence>
<proteinExistence type="predicted"/>
<reference evidence="3" key="1">
    <citation type="submission" date="2019-04" db="EMBL/GenBank/DDBJ databases">
        <title>Friends and foes A comparative genomics studyof 23 Aspergillus species from section Flavi.</title>
        <authorList>
            <consortium name="DOE Joint Genome Institute"/>
            <person name="Kjaerbolling I."/>
            <person name="Vesth T."/>
            <person name="Frisvad J.C."/>
            <person name="Nybo J.L."/>
            <person name="Theobald S."/>
            <person name="Kildgaard S."/>
            <person name="Isbrandt T."/>
            <person name="Kuo A."/>
            <person name="Sato A."/>
            <person name="Lyhne E.K."/>
            <person name="Kogle M.E."/>
            <person name="Wiebenga A."/>
            <person name="Kun R.S."/>
            <person name="Lubbers R.J."/>
            <person name="Makela M.R."/>
            <person name="Barry K."/>
            <person name="Chovatia M."/>
            <person name="Clum A."/>
            <person name="Daum C."/>
            <person name="Haridas S."/>
            <person name="He G."/>
            <person name="LaButti K."/>
            <person name="Lipzen A."/>
            <person name="Mondo S."/>
            <person name="Riley R."/>
            <person name="Salamov A."/>
            <person name="Simmons B.A."/>
            <person name="Magnuson J.K."/>
            <person name="Henrissat B."/>
            <person name="Mortensen U.H."/>
            <person name="Larsen T.O."/>
            <person name="Devries R.P."/>
            <person name="Grigoriev I.V."/>
            <person name="Machida M."/>
            <person name="Baker S.E."/>
            <person name="Andersen M.R."/>
        </authorList>
    </citation>
    <scope>NUCLEOTIDE SEQUENCE [LARGE SCALE GENOMIC DNA]</scope>
    <source>
        <strain evidence="3">CBS 130015</strain>
    </source>
</reference>
<gene>
    <name evidence="2" type="ORF">BDV41DRAFT_548449</name>
</gene>
<accession>A0A5N6VME4</accession>
<feature type="transmembrane region" description="Helical" evidence="1">
    <location>
        <begin position="20"/>
        <end position="42"/>
    </location>
</feature>
<dbReference type="Proteomes" id="UP000325433">
    <property type="component" value="Unassembled WGS sequence"/>
</dbReference>
<evidence type="ECO:0000256" key="1">
    <source>
        <dbReference type="SAM" id="Phobius"/>
    </source>
</evidence>
<organism evidence="2 3">
    <name type="scientific">Aspergillus transmontanensis</name>
    <dbReference type="NCBI Taxonomy" id="1034304"/>
    <lineage>
        <taxon>Eukaryota</taxon>
        <taxon>Fungi</taxon>
        <taxon>Dikarya</taxon>
        <taxon>Ascomycota</taxon>
        <taxon>Pezizomycotina</taxon>
        <taxon>Eurotiomycetes</taxon>
        <taxon>Eurotiomycetidae</taxon>
        <taxon>Eurotiales</taxon>
        <taxon>Aspergillaceae</taxon>
        <taxon>Aspergillus</taxon>
        <taxon>Aspergillus subgen. Circumdati</taxon>
    </lineage>
</organism>
<name>A0A5N6VME4_9EURO</name>
<dbReference type="AlphaFoldDB" id="A0A5N6VME4"/>
<keyword evidence="1" id="KW-0812">Transmembrane</keyword>
<protein>
    <submittedName>
        <fullName evidence="2">Uncharacterized protein</fullName>
    </submittedName>
</protein>
<sequence>MAAMIPPLLGNVSDMNICPVMWRLSFKTLYSLGNVLTIGINLDFSSTRMMTFSLP</sequence>
<keyword evidence="3" id="KW-1185">Reference proteome</keyword>
<keyword evidence="1" id="KW-1133">Transmembrane helix</keyword>
<dbReference type="EMBL" id="ML738369">
    <property type="protein sequence ID" value="KAE8309309.1"/>
    <property type="molecule type" value="Genomic_DNA"/>
</dbReference>
<evidence type="ECO:0000313" key="3">
    <source>
        <dbReference type="Proteomes" id="UP000325433"/>
    </source>
</evidence>
<keyword evidence="1" id="KW-0472">Membrane</keyword>